<dbReference type="OrthoDB" id="9764638at2"/>
<dbReference type="CDD" id="cd00751">
    <property type="entry name" value="thiolase"/>
    <property type="match status" value="1"/>
</dbReference>
<evidence type="ECO:0000313" key="13">
    <source>
        <dbReference type="Proteomes" id="UP000193083"/>
    </source>
</evidence>
<evidence type="ECO:0000256" key="3">
    <source>
        <dbReference type="ARBA" id="ARBA00022679"/>
    </source>
</evidence>
<dbReference type="AlphaFoldDB" id="A0A1X7MTX0"/>
<proteinExistence type="inferred from homology"/>
<evidence type="ECO:0000256" key="1">
    <source>
        <dbReference type="ARBA" id="ARBA00004683"/>
    </source>
</evidence>
<name>A0A1X7MTX0_9HYPH</name>
<sequence length="393" mass="40994">MSGDIFLVSGARTAIGGFGGTLKDFSPTQLGTVAAKAAIERAGLHAEDVDNSVFGTVIPTEAADLFLGRTIAIESGLPVETQGLTLNRLCGSGAQAIVTAAQMIRLGESRIAIAGGAEAMSRSPYSIDGMRYGKRMGNGQVYDWLTNTLADPFGHGGMGDTAENVAEKFQITRERQDAFALESQRRAAAAIVEGRFKDQIVPVEVKTRKGAVVFDTDEHPRQTNLDELTKLRPAFRKNGTVTPGNASGINDGGAALVLAHEDEVARRNLKPLGRLLSWGIAGVPPEIMGIGPVKAVPIALERAGLKIADIDVFESNEAFAAQAIAVNDGLGLPTDKVNPNGGAVALGHPLGATGAILTIKALHELRRIGGRYGVVTMCIGGGQGIALAIESLN</sequence>
<reference evidence="13" key="1">
    <citation type="submission" date="2017-04" db="EMBL/GenBank/DDBJ databases">
        <authorList>
            <person name="Varghese N."/>
            <person name="Submissions S."/>
        </authorList>
    </citation>
    <scope>NUCLEOTIDE SEQUENCE [LARGE SCALE GENOMIC DNA]</scope>
    <source>
        <strain evidence="13">B5P</strain>
    </source>
</reference>
<evidence type="ECO:0000256" key="9">
    <source>
        <dbReference type="RuleBase" id="RU003557"/>
    </source>
</evidence>
<feature type="active site" description="Acyl-thioester intermediate" evidence="8">
    <location>
        <position position="90"/>
    </location>
</feature>
<dbReference type="GO" id="GO:0006635">
    <property type="term" value="P:fatty acid beta-oxidation"/>
    <property type="evidence" value="ECO:0007669"/>
    <property type="project" value="TreeGrafter"/>
</dbReference>
<evidence type="ECO:0000259" key="11">
    <source>
        <dbReference type="Pfam" id="PF02803"/>
    </source>
</evidence>
<dbReference type="NCBIfam" id="NF006552">
    <property type="entry name" value="PRK09051.1"/>
    <property type="match status" value="1"/>
</dbReference>
<dbReference type="Pfam" id="PF02803">
    <property type="entry name" value="Thiolase_C"/>
    <property type="match status" value="1"/>
</dbReference>
<dbReference type="RefSeq" id="WP_085462819.1">
    <property type="nucleotide sequence ID" value="NZ_FXBL01000004.1"/>
</dbReference>
<dbReference type="SUPFAM" id="SSF53901">
    <property type="entry name" value="Thiolase-like"/>
    <property type="match status" value="2"/>
</dbReference>
<dbReference type="Pfam" id="PF00108">
    <property type="entry name" value="Thiolase_N"/>
    <property type="match status" value="1"/>
</dbReference>
<dbReference type="FunFam" id="3.40.47.10:FF:000010">
    <property type="entry name" value="Acetyl-CoA acetyltransferase (Thiolase)"/>
    <property type="match status" value="1"/>
</dbReference>
<protein>
    <recommendedName>
        <fullName evidence="7">Beta-ketothiolase</fullName>
    </recommendedName>
</protein>
<evidence type="ECO:0000256" key="4">
    <source>
        <dbReference type="ARBA" id="ARBA00022752"/>
    </source>
</evidence>
<dbReference type="Gene3D" id="3.40.47.10">
    <property type="match status" value="2"/>
</dbReference>
<evidence type="ECO:0000256" key="2">
    <source>
        <dbReference type="ARBA" id="ARBA00010982"/>
    </source>
</evidence>
<feature type="domain" description="Thiolase N-terminal" evidence="10">
    <location>
        <begin position="6"/>
        <end position="262"/>
    </location>
</feature>
<evidence type="ECO:0000259" key="10">
    <source>
        <dbReference type="Pfam" id="PF00108"/>
    </source>
</evidence>
<dbReference type="NCBIfam" id="TIGR01930">
    <property type="entry name" value="AcCoA-C-Actrans"/>
    <property type="match status" value="1"/>
</dbReference>
<dbReference type="GO" id="GO:0042619">
    <property type="term" value="P:poly-hydroxybutyrate biosynthetic process"/>
    <property type="evidence" value="ECO:0007669"/>
    <property type="project" value="UniProtKB-KW"/>
</dbReference>
<evidence type="ECO:0000256" key="6">
    <source>
        <dbReference type="ARBA" id="ARBA00037924"/>
    </source>
</evidence>
<dbReference type="PANTHER" id="PTHR18919:SF107">
    <property type="entry name" value="ACETYL-COA ACETYLTRANSFERASE, CYTOSOLIC"/>
    <property type="match status" value="1"/>
</dbReference>
<gene>
    <name evidence="12" type="ORF">SAMN02982922_0636</name>
</gene>
<evidence type="ECO:0000256" key="8">
    <source>
        <dbReference type="PIRSR" id="PIRSR000429-1"/>
    </source>
</evidence>
<dbReference type="InterPro" id="IPR002155">
    <property type="entry name" value="Thiolase"/>
</dbReference>
<comment type="pathway">
    <text evidence="6">Metabolic intermediate biosynthesis; (R)-mevalonate biosynthesis; (R)-mevalonate from acetyl-CoA: step 1/3.</text>
</comment>
<dbReference type="GO" id="GO:0003985">
    <property type="term" value="F:acetyl-CoA C-acetyltransferase activity"/>
    <property type="evidence" value="ECO:0007669"/>
    <property type="project" value="TreeGrafter"/>
</dbReference>
<comment type="similarity">
    <text evidence="2 9">Belongs to the thiolase-like superfamily. Thiolase family.</text>
</comment>
<feature type="domain" description="Thiolase C-terminal" evidence="11">
    <location>
        <begin position="269"/>
        <end position="390"/>
    </location>
</feature>
<dbReference type="PROSITE" id="PS00737">
    <property type="entry name" value="THIOLASE_2"/>
    <property type="match status" value="1"/>
</dbReference>
<dbReference type="InterPro" id="IPR020617">
    <property type="entry name" value="Thiolase_C"/>
</dbReference>
<dbReference type="PANTHER" id="PTHR18919">
    <property type="entry name" value="ACETYL-COA C-ACYLTRANSFERASE"/>
    <property type="match status" value="1"/>
</dbReference>
<dbReference type="InterPro" id="IPR016039">
    <property type="entry name" value="Thiolase-like"/>
</dbReference>
<accession>A0A1X7MTX0</accession>
<evidence type="ECO:0000256" key="7">
    <source>
        <dbReference type="ARBA" id="ARBA00080155"/>
    </source>
</evidence>
<dbReference type="InterPro" id="IPR020610">
    <property type="entry name" value="Thiolase_AS"/>
</dbReference>
<dbReference type="PIRSF" id="PIRSF000429">
    <property type="entry name" value="Ac-CoA_Ac_transf"/>
    <property type="match status" value="1"/>
</dbReference>
<feature type="active site" description="Proton acceptor" evidence="8">
    <location>
        <position position="348"/>
    </location>
</feature>
<keyword evidence="3 9" id="KW-0808">Transferase</keyword>
<evidence type="ECO:0000313" key="12">
    <source>
        <dbReference type="EMBL" id="SMH27791.1"/>
    </source>
</evidence>
<feature type="active site" description="Proton acceptor" evidence="8">
    <location>
        <position position="378"/>
    </location>
</feature>
<keyword evidence="13" id="KW-1185">Reference proteome</keyword>
<dbReference type="PROSITE" id="PS00099">
    <property type="entry name" value="THIOLASE_3"/>
    <property type="match status" value="1"/>
</dbReference>
<keyword evidence="4" id="KW-0583">PHB biosynthesis</keyword>
<dbReference type="InterPro" id="IPR020616">
    <property type="entry name" value="Thiolase_N"/>
</dbReference>
<dbReference type="Proteomes" id="UP000193083">
    <property type="component" value="Unassembled WGS sequence"/>
</dbReference>
<dbReference type="EMBL" id="FXBL01000004">
    <property type="protein sequence ID" value="SMH27791.1"/>
    <property type="molecule type" value="Genomic_DNA"/>
</dbReference>
<keyword evidence="5 9" id="KW-0012">Acyltransferase</keyword>
<evidence type="ECO:0000256" key="5">
    <source>
        <dbReference type="ARBA" id="ARBA00023315"/>
    </source>
</evidence>
<organism evidence="12 13">
    <name type="scientific">Mesorhizobium australicum</name>
    <dbReference type="NCBI Taxonomy" id="536018"/>
    <lineage>
        <taxon>Bacteria</taxon>
        <taxon>Pseudomonadati</taxon>
        <taxon>Pseudomonadota</taxon>
        <taxon>Alphaproteobacteria</taxon>
        <taxon>Hyphomicrobiales</taxon>
        <taxon>Phyllobacteriaceae</taxon>
        <taxon>Mesorhizobium</taxon>
    </lineage>
</organism>
<dbReference type="InterPro" id="IPR020613">
    <property type="entry name" value="Thiolase_CS"/>
</dbReference>
<comment type="pathway">
    <text evidence="1">Biopolymer metabolism; poly-(R)-3-hydroxybutanoate biosynthesis.</text>
</comment>